<keyword evidence="1" id="KW-0812">Transmembrane</keyword>
<dbReference type="InterPro" id="IPR007359">
    <property type="entry name" value="SigmaE_reg_RseC_MucC"/>
</dbReference>
<feature type="transmembrane region" description="Helical" evidence="1">
    <location>
        <begin position="97"/>
        <end position="120"/>
    </location>
</feature>
<evidence type="ECO:0000313" key="3">
    <source>
        <dbReference type="Proteomes" id="UP000679179"/>
    </source>
</evidence>
<protein>
    <recommendedName>
        <fullName evidence="4">Positive regulator of sigma(E), RseC/MucC</fullName>
    </recommendedName>
</protein>
<organism evidence="2 3">
    <name type="scientific">Clostridium polyendosporum</name>
    <dbReference type="NCBI Taxonomy" id="69208"/>
    <lineage>
        <taxon>Bacteria</taxon>
        <taxon>Bacillati</taxon>
        <taxon>Bacillota</taxon>
        <taxon>Clostridia</taxon>
        <taxon>Eubacteriales</taxon>
        <taxon>Clostridiaceae</taxon>
        <taxon>Clostridium</taxon>
    </lineage>
</organism>
<dbReference type="AlphaFoldDB" id="A0A919S0H1"/>
<reference evidence="2" key="1">
    <citation type="submission" date="2021-03" db="EMBL/GenBank/DDBJ databases">
        <title>Taxonomic study of Clostridium polyendosporum from meadow-gley soil under rice.</title>
        <authorList>
            <person name="Kobayashi H."/>
            <person name="Tanizawa Y."/>
            <person name="Yagura M."/>
        </authorList>
    </citation>
    <scope>NUCLEOTIDE SEQUENCE</scope>
    <source>
        <strain evidence="2">JCM 30710</strain>
    </source>
</reference>
<keyword evidence="1" id="KW-1133">Transmembrane helix</keyword>
<name>A0A919S0H1_9CLOT</name>
<accession>A0A919S0H1</accession>
<evidence type="ECO:0000256" key="1">
    <source>
        <dbReference type="SAM" id="Phobius"/>
    </source>
</evidence>
<dbReference type="InterPro" id="IPR026268">
    <property type="entry name" value="RseC"/>
</dbReference>
<keyword evidence="3" id="KW-1185">Reference proteome</keyword>
<dbReference type="Pfam" id="PF04246">
    <property type="entry name" value="RseC_MucC"/>
    <property type="match status" value="1"/>
</dbReference>
<dbReference type="RefSeq" id="WP_212904383.1">
    <property type="nucleotide sequence ID" value="NZ_BOPZ01000021.1"/>
</dbReference>
<evidence type="ECO:0000313" key="2">
    <source>
        <dbReference type="EMBL" id="GIM29691.1"/>
    </source>
</evidence>
<keyword evidence="1" id="KW-0472">Membrane</keyword>
<dbReference type="Proteomes" id="UP000679179">
    <property type="component" value="Unassembled WGS sequence"/>
</dbReference>
<proteinExistence type="predicted"/>
<feature type="transmembrane region" description="Helical" evidence="1">
    <location>
        <begin position="70"/>
        <end position="91"/>
    </location>
</feature>
<dbReference type="PANTHER" id="PTHR35867">
    <property type="entry name" value="PROTEIN RSEC"/>
    <property type="match status" value="1"/>
</dbReference>
<comment type="caution">
    <text evidence="2">The sequence shown here is derived from an EMBL/GenBank/DDBJ whole genome shotgun (WGS) entry which is preliminary data.</text>
</comment>
<dbReference type="PIRSF" id="PIRSF004923">
    <property type="entry name" value="RseC"/>
    <property type="match status" value="1"/>
</dbReference>
<dbReference type="PANTHER" id="PTHR35867:SF1">
    <property type="entry name" value="PROTEIN RSEC"/>
    <property type="match status" value="1"/>
</dbReference>
<dbReference type="EMBL" id="BOPZ01000021">
    <property type="protein sequence ID" value="GIM29691.1"/>
    <property type="molecule type" value="Genomic_DNA"/>
</dbReference>
<sequence>MKTEQEGIVIEVIGHIAKVKISRHSECKNCGACPGGDQAIVLEAQNLIGAKLGQRVFIEIKTTNVLKAAFVVYIIPLIAIFLGAICGGWLARKNIQLVQVLQIAGGIIAFVIAVLFIKFFDKSTNNNKKIQPTIKRIL</sequence>
<gene>
    <name evidence="2" type="ORF">CPJCM30710_23570</name>
</gene>
<evidence type="ECO:0008006" key="4">
    <source>
        <dbReference type="Google" id="ProtNLM"/>
    </source>
</evidence>